<dbReference type="InterPro" id="IPR052016">
    <property type="entry name" value="Bact_Sigma-Reg"/>
</dbReference>
<keyword evidence="2" id="KW-0472">Membrane</keyword>
<dbReference type="AlphaFoldDB" id="A0A833LZ79"/>
<feature type="transmembrane region" description="Helical" evidence="2">
    <location>
        <begin position="319"/>
        <end position="339"/>
    </location>
</feature>
<feature type="transmembrane region" description="Helical" evidence="2">
    <location>
        <begin position="225"/>
        <end position="251"/>
    </location>
</feature>
<dbReference type="Gene3D" id="3.60.40.10">
    <property type="entry name" value="PPM-type phosphatase domain"/>
    <property type="match status" value="1"/>
</dbReference>
<reference evidence="4 5" key="1">
    <citation type="submission" date="2019-10" db="EMBL/GenBank/DDBJ databases">
        <title>Extracellular Electron Transfer in a Candidatus Methanoperedens spp. Enrichment Culture.</title>
        <authorList>
            <person name="Berger S."/>
            <person name="Rangel Shaw D."/>
            <person name="Berben T."/>
            <person name="In 'T Zandt M."/>
            <person name="Frank J."/>
            <person name="Reimann J."/>
            <person name="Jetten M.S.M."/>
            <person name="Welte C.U."/>
        </authorList>
    </citation>
    <scope>NUCLEOTIDE SEQUENCE [LARGE SCALE GENOMIC DNA]</scope>
    <source>
        <strain evidence="4">SB12</strain>
    </source>
</reference>
<dbReference type="PANTHER" id="PTHR43156">
    <property type="entry name" value="STAGE II SPORULATION PROTEIN E-RELATED"/>
    <property type="match status" value="1"/>
</dbReference>
<protein>
    <submittedName>
        <fullName evidence="4">SpoIIE family protein phosphatase</fullName>
    </submittedName>
</protein>
<keyword evidence="2" id="KW-1133">Transmembrane helix</keyword>
<dbReference type="InterPro" id="IPR036457">
    <property type="entry name" value="PPM-type-like_dom_sf"/>
</dbReference>
<feature type="transmembrane region" description="Helical" evidence="2">
    <location>
        <begin position="199"/>
        <end position="218"/>
    </location>
</feature>
<keyword evidence="1" id="KW-0378">Hydrolase</keyword>
<proteinExistence type="predicted"/>
<dbReference type="SUPFAM" id="SSF81606">
    <property type="entry name" value="PP2C-like"/>
    <property type="match status" value="1"/>
</dbReference>
<feature type="transmembrane region" description="Helical" evidence="2">
    <location>
        <begin position="346"/>
        <end position="367"/>
    </location>
</feature>
<feature type="transmembrane region" description="Helical" evidence="2">
    <location>
        <begin position="294"/>
        <end position="313"/>
    </location>
</feature>
<dbReference type="InterPro" id="IPR011622">
    <property type="entry name" value="7TMR_DISM_rcpt_extracell_dom2"/>
</dbReference>
<dbReference type="Proteomes" id="UP000460298">
    <property type="component" value="Unassembled WGS sequence"/>
</dbReference>
<evidence type="ECO:0000259" key="3">
    <source>
        <dbReference type="SMART" id="SM00331"/>
    </source>
</evidence>
<feature type="transmembrane region" description="Helical" evidence="2">
    <location>
        <begin position="263"/>
        <end position="282"/>
    </location>
</feature>
<accession>A0A833LZ79</accession>
<evidence type="ECO:0000256" key="1">
    <source>
        <dbReference type="ARBA" id="ARBA00022801"/>
    </source>
</evidence>
<dbReference type="PANTHER" id="PTHR43156:SF2">
    <property type="entry name" value="STAGE II SPORULATION PROTEIN E"/>
    <property type="match status" value="1"/>
</dbReference>
<dbReference type="Pfam" id="PF07696">
    <property type="entry name" value="7TMR-DISMED2"/>
    <property type="match status" value="1"/>
</dbReference>
<dbReference type="Pfam" id="PF07695">
    <property type="entry name" value="7TMR-DISM_7TM"/>
    <property type="match status" value="1"/>
</dbReference>
<gene>
    <name evidence="4" type="ORF">F9K24_21270</name>
</gene>
<dbReference type="InterPro" id="IPR011623">
    <property type="entry name" value="7TMR_DISM_rcpt_extracell_dom1"/>
</dbReference>
<dbReference type="Pfam" id="PF07228">
    <property type="entry name" value="SpoIIE"/>
    <property type="match status" value="1"/>
</dbReference>
<dbReference type="EMBL" id="WBUI01000040">
    <property type="protein sequence ID" value="KAB2928978.1"/>
    <property type="molecule type" value="Genomic_DNA"/>
</dbReference>
<dbReference type="InterPro" id="IPR001932">
    <property type="entry name" value="PPM-type_phosphatase-like_dom"/>
</dbReference>
<keyword evidence="2" id="KW-0812">Transmembrane</keyword>
<dbReference type="Gene3D" id="2.60.40.2380">
    <property type="match status" value="1"/>
</dbReference>
<dbReference type="GO" id="GO:0016791">
    <property type="term" value="F:phosphatase activity"/>
    <property type="evidence" value="ECO:0007669"/>
    <property type="project" value="TreeGrafter"/>
</dbReference>
<evidence type="ECO:0000313" key="4">
    <source>
        <dbReference type="EMBL" id="KAB2928978.1"/>
    </source>
</evidence>
<sequence>MERSADDLPLSFRAFCLALPFDSDKLPAVRRWLLLVLLCPIQHLFAESGIEIRPALDLYTEPTELQIEEILKGSGSFHRSDEVAPNLGVLRHPVWVRFTLDKGLPSRLFLSVELPSIDQIDLYTVKDGVLHHTKTGRTVPATLREQEDRHHTFSLPYATDRENVYYLKVASEIGIALPVVVRDEEAYYRNARRDTIVQGFYFGWIAVMILYNLFLFATTGEKGHLLYAITLFFSNLLFQLSLNGFLALYLFPSLPAVSRELHNYIYIFSLISSSALAIHLLATKRHTPRLHRSLQIGIALACIILLFSLFLPFRMINQALDHLAAVMLLLFFSSGFMCARAGYRPAVYFFVGFGAVMVGALLSLLQAMGYLPVNAVTRYAFQFTQSIEVILVGFAVADRYNLLKTESERAWSRARVQEERIRALRQELSLAGRIQGRLLQTKLPENVAVRHLPSAVIGGDLYHGHRNERGHLTLLLADVAGHGLPAALEASMLFVAFREARGGTPAQILRGIHEILSPVLPDLFITALIVEIQEKRMICASAGHPHCLILSRDQNLVLRPPVRGRPLGVGERWSETIIDLKPMDRILLFTDGLIETVARDSDEQFGTDRLRAELARTASMDLQSAADRLLTSFILYAQSEPEDDATFLLIDP</sequence>
<organism evidence="4 5">
    <name type="scientific">Leptonema illini</name>
    <dbReference type="NCBI Taxonomy" id="183"/>
    <lineage>
        <taxon>Bacteria</taxon>
        <taxon>Pseudomonadati</taxon>
        <taxon>Spirochaetota</taxon>
        <taxon>Spirochaetia</taxon>
        <taxon>Leptospirales</taxon>
        <taxon>Leptospiraceae</taxon>
        <taxon>Leptonema</taxon>
    </lineage>
</organism>
<name>A0A833LZ79_9LEPT</name>
<dbReference type="SMART" id="SM00331">
    <property type="entry name" value="PP2C_SIG"/>
    <property type="match status" value="1"/>
</dbReference>
<feature type="domain" description="PPM-type phosphatase" evidence="3">
    <location>
        <begin position="444"/>
        <end position="652"/>
    </location>
</feature>
<evidence type="ECO:0000313" key="5">
    <source>
        <dbReference type="Proteomes" id="UP000460298"/>
    </source>
</evidence>
<evidence type="ECO:0000256" key="2">
    <source>
        <dbReference type="SAM" id="Phobius"/>
    </source>
</evidence>
<comment type="caution">
    <text evidence="4">The sequence shown here is derived from an EMBL/GenBank/DDBJ whole genome shotgun (WGS) entry which is preliminary data.</text>
</comment>